<dbReference type="Proteomes" id="UP000460135">
    <property type="component" value="Unassembled WGS sequence"/>
</dbReference>
<dbReference type="InterPro" id="IPR012944">
    <property type="entry name" value="SusD_RagB_dom"/>
</dbReference>
<evidence type="ECO:0000256" key="2">
    <source>
        <dbReference type="ARBA" id="ARBA00006275"/>
    </source>
</evidence>
<proteinExistence type="inferred from homology"/>
<evidence type="ECO:0000259" key="6">
    <source>
        <dbReference type="Pfam" id="PF07980"/>
    </source>
</evidence>
<keyword evidence="5" id="KW-0998">Cell outer membrane</keyword>
<sequence>MKKILICLAIAGVGLLSSGCNDWLDVLPKNEQVSPDYWKTKEQVEEVLAQGYSYMRTTVPYLIYWGELRGGSVYAYSGSEQQKLQNFQLTASSKMCNWSAFYQLLNIANSIIKYAPEVHGHDATYTEAAMNSHMAEAYFMRAWVNFTLVRNYKEAPLILEPYVTDSYPFNMSKSSEETFIVQIKEDIKTALDSGAAKEFYDDDTWAGATKGRITKWALYALMADVCLWSEDYEGCIEYTDLLINANSSHRPAFMADPEQWFTIFNPGNSNESVFEINFDVLTYNQPVDNSPSAYFTHSSSAPFQYSVAMYGRLWNETRTSNESSVRASGGAYNDLGVGAASCVWKYQGYGYMSTGYRDQQDANWILYRMADVLLMKAEALAWKGGTANFQAAIDLINRVRTRANVAELDVNINDVTEESMLRYVLEERDIELAAEGKRWYDLVRFGKSKGYKYQTAFIDLIVANNASASSQWLRSVLKNTYAWYLPIPQSDIERNSLLTQNPYYDITSN</sequence>
<dbReference type="GeneID" id="29452544"/>
<dbReference type="KEGG" id="boa:Bovatus_03117"/>
<evidence type="ECO:0000256" key="1">
    <source>
        <dbReference type="ARBA" id="ARBA00004442"/>
    </source>
</evidence>
<dbReference type="CDD" id="cd08977">
    <property type="entry name" value="SusD"/>
    <property type="match status" value="1"/>
</dbReference>
<organism evidence="8 9">
    <name type="scientific">Bacteroides ovatus</name>
    <dbReference type="NCBI Taxonomy" id="28116"/>
    <lineage>
        <taxon>Bacteria</taxon>
        <taxon>Pseudomonadati</taxon>
        <taxon>Bacteroidota</taxon>
        <taxon>Bacteroidia</taxon>
        <taxon>Bacteroidales</taxon>
        <taxon>Bacteroidaceae</taxon>
        <taxon>Bacteroides</taxon>
    </lineage>
</organism>
<feature type="domain" description="SusD-like N-terminal" evidence="7">
    <location>
        <begin position="22"/>
        <end position="227"/>
    </location>
</feature>
<comment type="similarity">
    <text evidence="2">Belongs to the SusD family.</text>
</comment>
<feature type="domain" description="RagB/SusD" evidence="6">
    <location>
        <begin position="308"/>
        <end position="504"/>
    </location>
</feature>
<dbReference type="Gene3D" id="1.25.40.390">
    <property type="match status" value="1"/>
</dbReference>
<dbReference type="AlphaFoldDB" id="A0A6N3V4K5"/>
<gene>
    <name evidence="8" type="ORF">F3F51_22935</name>
</gene>
<evidence type="ECO:0000256" key="4">
    <source>
        <dbReference type="ARBA" id="ARBA00023136"/>
    </source>
</evidence>
<reference evidence="8 9" key="1">
    <citation type="journal article" date="2019" name="Nat. Med.">
        <title>A library of human gut bacterial isolates paired with longitudinal multiomics data enables mechanistic microbiome research.</title>
        <authorList>
            <person name="Poyet M."/>
            <person name="Groussin M."/>
            <person name="Gibbons S.M."/>
            <person name="Avila-Pacheco J."/>
            <person name="Jiang X."/>
            <person name="Kearney S.M."/>
            <person name="Perrotta A.R."/>
            <person name="Berdy B."/>
            <person name="Zhao S."/>
            <person name="Lieberman T.D."/>
            <person name="Swanson P.K."/>
            <person name="Smith M."/>
            <person name="Roesemann S."/>
            <person name="Alexander J.E."/>
            <person name="Rich S.A."/>
            <person name="Livny J."/>
            <person name="Vlamakis H."/>
            <person name="Clish C."/>
            <person name="Bullock K."/>
            <person name="Deik A."/>
            <person name="Scott J."/>
            <person name="Pierce K.A."/>
            <person name="Xavier R.J."/>
            <person name="Alm E.J."/>
        </authorList>
    </citation>
    <scope>NUCLEOTIDE SEQUENCE [LARGE SCALE GENOMIC DNA]</scope>
    <source>
        <strain evidence="8 9">BIOML-A183</strain>
    </source>
</reference>
<dbReference type="GO" id="GO:0009279">
    <property type="term" value="C:cell outer membrane"/>
    <property type="evidence" value="ECO:0007669"/>
    <property type="project" value="UniProtKB-SubCell"/>
</dbReference>
<evidence type="ECO:0000256" key="3">
    <source>
        <dbReference type="ARBA" id="ARBA00022729"/>
    </source>
</evidence>
<dbReference type="SUPFAM" id="SSF48452">
    <property type="entry name" value="TPR-like"/>
    <property type="match status" value="1"/>
</dbReference>
<protein>
    <submittedName>
        <fullName evidence="8">RagB/SusD family nutrient uptake outer membrane protein</fullName>
    </submittedName>
</protein>
<keyword evidence="4" id="KW-0472">Membrane</keyword>
<comment type="caution">
    <text evidence="8">The sequence shown here is derived from an EMBL/GenBank/DDBJ whole genome shotgun (WGS) entry which is preliminary data.</text>
</comment>
<evidence type="ECO:0000256" key="5">
    <source>
        <dbReference type="ARBA" id="ARBA00023237"/>
    </source>
</evidence>
<dbReference type="PROSITE" id="PS51257">
    <property type="entry name" value="PROKAR_LIPOPROTEIN"/>
    <property type="match status" value="1"/>
</dbReference>
<dbReference type="InterPro" id="IPR011990">
    <property type="entry name" value="TPR-like_helical_dom_sf"/>
</dbReference>
<keyword evidence="3" id="KW-0732">Signal</keyword>
<dbReference type="InterPro" id="IPR033985">
    <property type="entry name" value="SusD-like_N"/>
</dbReference>
<comment type="subcellular location">
    <subcellularLocation>
        <location evidence="1">Cell outer membrane</location>
    </subcellularLocation>
</comment>
<dbReference type="RefSeq" id="WP_004298523.1">
    <property type="nucleotide sequence ID" value="NZ_CAKJZA010000004.1"/>
</dbReference>
<accession>A0A6N3V4K5</accession>
<evidence type="ECO:0000259" key="7">
    <source>
        <dbReference type="Pfam" id="PF14322"/>
    </source>
</evidence>
<evidence type="ECO:0000313" key="8">
    <source>
        <dbReference type="EMBL" id="KAA3800186.1"/>
    </source>
</evidence>
<evidence type="ECO:0000313" key="9">
    <source>
        <dbReference type="Proteomes" id="UP000460135"/>
    </source>
</evidence>
<dbReference type="EMBL" id="VWLX01000022">
    <property type="protein sequence ID" value="KAA3800186.1"/>
    <property type="molecule type" value="Genomic_DNA"/>
</dbReference>
<dbReference type="Pfam" id="PF07980">
    <property type="entry name" value="SusD_RagB"/>
    <property type="match status" value="1"/>
</dbReference>
<dbReference type="Pfam" id="PF14322">
    <property type="entry name" value="SusD-like_3"/>
    <property type="match status" value="1"/>
</dbReference>
<name>A0A6N3V4K5_BACOV</name>